<proteinExistence type="predicted"/>
<organism evidence="1 2">
    <name type="scientific">Ooceraea biroi</name>
    <name type="common">Clonal raider ant</name>
    <name type="synonym">Cerapachys biroi</name>
    <dbReference type="NCBI Taxonomy" id="2015173"/>
    <lineage>
        <taxon>Eukaryota</taxon>
        <taxon>Metazoa</taxon>
        <taxon>Ecdysozoa</taxon>
        <taxon>Arthropoda</taxon>
        <taxon>Hexapoda</taxon>
        <taxon>Insecta</taxon>
        <taxon>Pterygota</taxon>
        <taxon>Neoptera</taxon>
        <taxon>Endopterygota</taxon>
        <taxon>Hymenoptera</taxon>
        <taxon>Apocrita</taxon>
        <taxon>Aculeata</taxon>
        <taxon>Formicoidea</taxon>
        <taxon>Formicidae</taxon>
        <taxon>Dorylinae</taxon>
        <taxon>Ooceraea</taxon>
    </lineage>
</organism>
<evidence type="ECO:0000313" key="2">
    <source>
        <dbReference type="Proteomes" id="UP000053097"/>
    </source>
</evidence>
<dbReference type="EMBL" id="KK107419">
    <property type="protein sequence ID" value="EZA51056.1"/>
    <property type="molecule type" value="Genomic_DNA"/>
</dbReference>
<gene>
    <name evidence="1" type="ORF">X777_10344</name>
</gene>
<reference evidence="1 2" key="1">
    <citation type="journal article" date="2014" name="Curr. Biol.">
        <title>The genome of the clonal raider ant Cerapachys biroi.</title>
        <authorList>
            <person name="Oxley P.R."/>
            <person name="Ji L."/>
            <person name="Fetter-Pruneda I."/>
            <person name="McKenzie S.K."/>
            <person name="Li C."/>
            <person name="Hu H."/>
            <person name="Zhang G."/>
            <person name="Kronauer D.J."/>
        </authorList>
    </citation>
    <scope>NUCLEOTIDE SEQUENCE [LARGE SCALE GENOMIC DNA]</scope>
</reference>
<feature type="non-terminal residue" evidence="1">
    <location>
        <position position="1"/>
    </location>
</feature>
<name>A0A026W618_OOCBI</name>
<keyword evidence="2" id="KW-1185">Reference proteome</keyword>
<dbReference type="Proteomes" id="UP000053097">
    <property type="component" value="Unassembled WGS sequence"/>
</dbReference>
<dbReference type="AlphaFoldDB" id="A0A026W618"/>
<accession>A0A026W618</accession>
<protein>
    <submittedName>
        <fullName evidence="1">Uncharacterized protein</fullName>
    </submittedName>
</protein>
<evidence type="ECO:0000313" key="1">
    <source>
        <dbReference type="EMBL" id="EZA51056.1"/>
    </source>
</evidence>
<sequence length="51" mass="5569">VHPEALGIIGDLLLEDLDGSKTRACQFLVFLQHGSPHVPHVPAIIRPAIYL</sequence>